<sequence>MLKKKKRKKSYDYLRCKHIKSIEGVRKTAGLQGWGHRFFSDVCSLPTCVRRIPMQFCGRPKLTFLSRCSKWMGKSMARATGIRVFEFHKRNRDLSCRRETGLRNVFFPIGEIRGK</sequence>
<accession>A0AAV4PC37</accession>
<evidence type="ECO:0000313" key="2">
    <source>
        <dbReference type="Proteomes" id="UP001054837"/>
    </source>
</evidence>
<dbReference type="AlphaFoldDB" id="A0AAV4PC37"/>
<gene>
    <name evidence="1" type="ORF">CDAR_216381</name>
</gene>
<dbReference type="Proteomes" id="UP001054837">
    <property type="component" value="Unassembled WGS sequence"/>
</dbReference>
<dbReference type="EMBL" id="BPLQ01002538">
    <property type="protein sequence ID" value="GIX93726.1"/>
    <property type="molecule type" value="Genomic_DNA"/>
</dbReference>
<name>A0AAV4PC37_9ARAC</name>
<evidence type="ECO:0000313" key="1">
    <source>
        <dbReference type="EMBL" id="GIX93726.1"/>
    </source>
</evidence>
<comment type="caution">
    <text evidence="1">The sequence shown here is derived from an EMBL/GenBank/DDBJ whole genome shotgun (WGS) entry which is preliminary data.</text>
</comment>
<proteinExistence type="predicted"/>
<organism evidence="1 2">
    <name type="scientific">Caerostris darwini</name>
    <dbReference type="NCBI Taxonomy" id="1538125"/>
    <lineage>
        <taxon>Eukaryota</taxon>
        <taxon>Metazoa</taxon>
        <taxon>Ecdysozoa</taxon>
        <taxon>Arthropoda</taxon>
        <taxon>Chelicerata</taxon>
        <taxon>Arachnida</taxon>
        <taxon>Araneae</taxon>
        <taxon>Araneomorphae</taxon>
        <taxon>Entelegynae</taxon>
        <taxon>Araneoidea</taxon>
        <taxon>Araneidae</taxon>
        <taxon>Caerostris</taxon>
    </lineage>
</organism>
<keyword evidence="2" id="KW-1185">Reference proteome</keyword>
<reference evidence="1 2" key="1">
    <citation type="submission" date="2021-06" db="EMBL/GenBank/DDBJ databases">
        <title>Caerostris darwini draft genome.</title>
        <authorList>
            <person name="Kono N."/>
            <person name="Arakawa K."/>
        </authorList>
    </citation>
    <scope>NUCLEOTIDE SEQUENCE [LARGE SCALE GENOMIC DNA]</scope>
</reference>
<evidence type="ECO:0008006" key="3">
    <source>
        <dbReference type="Google" id="ProtNLM"/>
    </source>
</evidence>
<protein>
    <recommendedName>
        <fullName evidence="3">Ribosomal protein L16</fullName>
    </recommendedName>
</protein>